<gene>
    <name evidence="1" type="ORF">EYC84_006299</name>
</gene>
<keyword evidence="2" id="KW-1185">Reference proteome</keyword>
<name>A0A5M9K7T5_MONFR</name>
<reference evidence="1 2" key="1">
    <citation type="submission" date="2019-06" db="EMBL/GenBank/DDBJ databases">
        <title>Genome Sequence of the Brown Rot Fungal Pathogen Monilinia fructicola.</title>
        <authorList>
            <person name="De Miccolis Angelini R.M."/>
            <person name="Landi L."/>
            <person name="Abate D."/>
            <person name="Pollastro S."/>
            <person name="Romanazzi G."/>
            <person name="Faretra F."/>
        </authorList>
    </citation>
    <scope>NUCLEOTIDE SEQUENCE [LARGE SCALE GENOMIC DNA]</scope>
    <source>
        <strain evidence="1 2">Mfrc123</strain>
    </source>
</reference>
<dbReference type="AlphaFoldDB" id="A0A5M9K7T5"/>
<organism evidence="1 2">
    <name type="scientific">Monilinia fructicola</name>
    <name type="common">Brown rot fungus</name>
    <name type="synonym">Ciboria fructicola</name>
    <dbReference type="NCBI Taxonomy" id="38448"/>
    <lineage>
        <taxon>Eukaryota</taxon>
        <taxon>Fungi</taxon>
        <taxon>Dikarya</taxon>
        <taxon>Ascomycota</taxon>
        <taxon>Pezizomycotina</taxon>
        <taxon>Leotiomycetes</taxon>
        <taxon>Helotiales</taxon>
        <taxon>Sclerotiniaceae</taxon>
        <taxon>Monilinia</taxon>
    </lineage>
</organism>
<comment type="caution">
    <text evidence="1">The sequence shown here is derived from an EMBL/GenBank/DDBJ whole genome shotgun (WGS) entry which is preliminary data.</text>
</comment>
<evidence type="ECO:0000313" key="2">
    <source>
        <dbReference type="Proteomes" id="UP000322873"/>
    </source>
</evidence>
<proteinExistence type="predicted"/>
<dbReference type="Proteomes" id="UP000322873">
    <property type="component" value="Unassembled WGS sequence"/>
</dbReference>
<evidence type="ECO:0000313" key="1">
    <source>
        <dbReference type="EMBL" id="KAA8576142.1"/>
    </source>
</evidence>
<accession>A0A5M9K7T5</accession>
<protein>
    <submittedName>
        <fullName evidence="1">Uncharacterized protein</fullName>
    </submittedName>
</protein>
<dbReference type="EMBL" id="VICG01000001">
    <property type="protein sequence ID" value="KAA8576142.1"/>
    <property type="molecule type" value="Genomic_DNA"/>
</dbReference>
<sequence length="104" mass="11242">MEIIGVGWVSKVVFHLGSSSVCVGIVMEGFFDCFGFSVDVVAAGVDDDDDGYTESLAFTPQQQNPETINKPSIFSPAKRADGKMGKIGWEVNMNINIHNNGISR</sequence>